<dbReference type="PANTHER" id="PTHR13847">
    <property type="entry name" value="SARCOSINE DEHYDROGENASE-RELATED"/>
    <property type="match status" value="1"/>
</dbReference>
<evidence type="ECO:0000313" key="4">
    <source>
        <dbReference type="EMBL" id="SNX71305.1"/>
    </source>
</evidence>
<dbReference type="Proteomes" id="UP000219467">
    <property type="component" value="Unassembled WGS sequence"/>
</dbReference>
<evidence type="ECO:0000256" key="1">
    <source>
        <dbReference type="ARBA" id="ARBA00009410"/>
    </source>
</evidence>
<proteinExistence type="inferred from homology"/>
<dbReference type="PANTHER" id="PTHR13847:SF280">
    <property type="entry name" value="D-AMINO ACID DEHYDROGENASE"/>
    <property type="match status" value="1"/>
</dbReference>
<dbReference type="Pfam" id="PF01266">
    <property type="entry name" value="DAO"/>
    <property type="match status" value="1"/>
</dbReference>
<evidence type="ECO:0000259" key="3">
    <source>
        <dbReference type="Pfam" id="PF01266"/>
    </source>
</evidence>
<organism evidence="4 5">
    <name type="scientific">Cereibacter ovatus</name>
    <dbReference type="NCBI Taxonomy" id="439529"/>
    <lineage>
        <taxon>Bacteria</taxon>
        <taxon>Pseudomonadati</taxon>
        <taxon>Pseudomonadota</taxon>
        <taxon>Alphaproteobacteria</taxon>
        <taxon>Rhodobacterales</taxon>
        <taxon>Paracoccaceae</taxon>
        <taxon>Cereibacter</taxon>
    </lineage>
</organism>
<accession>A0A285CV58</accession>
<dbReference type="EMBL" id="OAOQ01000009">
    <property type="protein sequence ID" value="SNX71305.1"/>
    <property type="molecule type" value="Genomic_DNA"/>
</dbReference>
<sequence>MKPFPISMAVPARFPGPLPAECDVVVIGGGIIGVMSAWYLAERGLRVTLCEKGRVAGEQSSRNWGWIRQQGRDPAELPIMVESLRLWQGLAQSLRNPFGFRQTGVTYLANREDSLANYEAWLPHAQDNGVDTRLLSRRELGERLNGGADLWQGGLFTASDARAEPWSAVPALALAAAGQGVTIVEDCAVRALDLAAGRVAGVVTERGCIACPEVVLAGGAWSSLFARAHGVEIPQLSVLSSVAQTAPMPEILPGAAADDDFAFRRREDGGYTIASGSEHDFFIGPDAFRHALKYRKALKKDFLNTHYRWLAPRDYPDAWNTPRTWARAMPSPFEAIRMLNPEPNRASIARAQSAFAKAFPALGRPQVVATWAGMIDTMPDVVPVIDRAPRLPGLTLATGMSGHGFGIGPGIGRVVADLVTGRPVGHDLTRFRFSRFSDGSEIILGPSL</sequence>
<protein>
    <submittedName>
        <fullName evidence="4">Glycine/D-amino acid oxidase-like deaminating enzyme</fullName>
    </submittedName>
</protein>
<dbReference type="Gene3D" id="3.30.9.10">
    <property type="entry name" value="D-Amino Acid Oxidase, subunit A, domain 2"/>
    <property type="match status" value="1"/>
</dbReference>
<dbReference type="InterPro" id="IPR006076">
    <property type="entry name" value="FAD-dep_OxRdtase"/>
</dbReference>
<dbReference type="GO" id="GO:0005886">
    <property type="term" value="C:plasma membrane"/>
    <property type="evidence" value="ECO:0007669"/>
    <property type="project" value="TreeGrafter"/>
</dbReference>
<keyword evidence="5" id="KW-1185">Reference proteome</keyword>
<dbReference type="Gene3D" id="3.50.50.60">
    <property type="entry name" value="FAD/NAD(P)-binding domain"/>
    <property type="match status" value="2"/>
</dbReference>
<comment type="similarity">
    <text evidence="1">Belongs to the DadA oxidoreductase family.</text>
</comment>
<dbReference type="RefSeq" id="WP_097030756.1">
    <property type="nucleotide sequence ID" value="NZ_OAOQ01000009.1"/>
</dbReference>
<dbReference type="GO" id="GO:0055130">
    <property type="term" value="P:D-alanine catabolic process"/>
    <property type="evidence" value="ECO:0007669"/>
    <property type="project" value="TreeGrafter"/>
</dbReference>
<reference evidence="5" key="1">
    <citation type="submission" date="2017-08" db="EMBL/GenBank/DDBJ databases">
        <authorList>
            <person name="Varghese N."/>
            <person name="Submissions S."/>
        </authorList>
    </citation>
    <scope>NUCLEOTIDE SEQUENCE [LARGE SCALE GENOMIC DNA]</scope>
    <source>
        <strain evidence="5">JA234</strain>
    </source>
</reference>
<dbReference type="InterPro" id="IPR036188">
    <property type="entry name" value="FAD/NAD-bd_sf"/>
</dbReference>
<keyword evidence="2" id="KW-0560">Oxidoreductase</keyword>
<evidence type="ECO:0000313" key="5">
    <source>
        <dbReference type="Proteomes" id="UP000219467"/>
    </source>
</evidence>
<evidence type="ECO:0000256" key="2">
    <source>
        <dbReference type="ARBA" id="ARBA00023002"/>
    </source>
</evidence>
<dbReference type="GO" id="GO:0008718">
    <property type="term" value="F:D-amino-acid dehydrogenase activity"/>
    <property type="evidence" value="ECO:0007669"/>
    <property type="project" value="TreeGrafter"/>
</dbReference>
<dbReference type="AlphaFoldDB" id="A0A285CV58"/>
<dbReference type="GO" id="GO:0005737">
    <property type="term" value="C:cytoplasm"/>
    <property type="evidence" value="ECO:0007669"/>
    <property type="project" value="TreeGrafter"/>
</dbReference>
<dbReference type="SUPFAM" id="SSF51905">
    <property type="entry name" value="FAD/NAD(P)-binding domain"/>
    <property type="match status" value="1"/>
</dbReference>
<dbReference type="OrthoDB" id="9787190at2"/>
<gene>
    <name evidence="4" type="ORF">SAMN05878503_10977</name>
</gene>
<name>A0A285CV58_9RHOB</name>
<feature type="domain" description="FAD dependent oxidoreductase" evidence="3">
    <location>
        <begin position="23"/>
        <end position="418"/>
    </location>
</feature>